<evidence type="ECO:0000313" key="2">
    <source>
        <dbReference type="EMBL" id="PZR07880.1"/>
    </source>
</evidence>
<evidence type="ECO:0000313" key="3">
    <source>
        <dbReference type="Proteomes" id="UP000249061"/>
    </source>
</evidence>
<gene>
    <name evidence="2" type="ORF">DI536_26320</name>
</gene>
<comment type="caution">
    <text evidence="2">The sequence shown here is derived from an EMBL/GenBank/DDBJ whole genome shotgun (WGS) entry which is preliminary data.</text>
</comment>
<accession>A0A2W5SY55</accession>
<dbReference type="Proteomes" id="UP000249061">
    <property type="component" value="Unassembled WGS sequence"/>
</dbReference>
<dbReference type="AlphaFoldDB" id="A0A2W5SY55"/>
<proteinExistence type="predicted"/>
<name>A0A2W5SY55_9BACT</name>
<feature type="compositionally biased region" description="Low complexity" evidence="1">
    <location>
        <begin position="130"/>
        <end position="142"/>
    </location>
</feature>
<reference evidence="2 3" key="1">
    <citation type="submission" date="2017-08" db="EMBL/GenBank/DDBJ databases">
        <title>Infants hospitalized years apart are colonized by the same room-sourced microbial strains.</title>
        <authorList>
            <person name="Brooks B."/>
            <person name="Olm M.R."/>
            <person name="Firek B.A."/>
            <person name="Baker R."/>
            <person name="Thomas B.C."/>
            <person name="Morowitz M.J."/>
            <person name="Banfield J.F."/>
        </authorList>
    </citation>
    <scope>NUCLEOTIDE SEQUENCE [LARGE SCALE GENOMIC DNA]</scope>
    <source>
        <strain evidence="2">S2_003_000_R2_14</strain>
    </source>
</reference>
<protein>
    <submittedName>
        <fullName evidence="2">Uncharacterized protein</fullName>
    </submittedName>
</protein>
<sequence length="208" mass="21054">MGGALKSVGNLVGSAVKNIVPAAVKAIAGPATQALTGIVGDLFTKGGSALGKLADKLPGPLAGLAKGALGAVLPKLQDLATNGIEGLVNKLAGSITERFAPGVGNVTLPAVTEATRQAALANNNPVASSSSAATSALNTSNPVASGSDLPPAPLTGKDAEDIGKQNEFNAKMQSYQARLSAMNRYWEMISNVFKAHEATSKTFINNFR</sequence>
<evidence type="ECO:0000256" key="1">
    <source>
        <dbReference type="SAM" id="MobiDB-lite"/>
    </source>
</evidence>
<organism evidence="2 3">
    <name type="scientific">Archangium gephyra</name>
    <dbReference type="NCBI Taxonomy" id="48"/>
    <lineage>
        <taxon>Bacteria</taxon>
        <taxon>Pseudomonadati</taxon>
        <taxon>Myxococcota</taxon>
        <taxon>Myxococcia</taxon>
        <taxon>Myxococcales</taxon>
        <taxon>Cystobacterineae</taxon>
        <taxon>Archangiaceae</taxon>
        <taxon>Archangium</taxon>
    </lineage>
</organism>
<dbReference type="EMBL" id="QFQP01000028">
    <property type="protein sequence ID" value="PZR07880.1"/>
    <property type="molecule type" value="Genomic_DNA"/>
</dbReference>
<feature type="region of interest" description="Disordered" evidence="1">
    <location>
        <begin position="130"/>
        <end position="160"/>
    </location>
</feature>